<comment type="caution">
    <text evidence="1">The sequence shown here is derived from an EMBL/GenBank/DDBJ whole genome shotgun (WGS) entry which is preliminary data.</text>
</comment>
<gene>
    <name evidence="1" type="ORF">ABT39_MTgene1630</name>
</gene>
<geneLocation type="mitochondrion" evidence="1"/>
<dbReference type="AlphaFoldDB" id="A0A101LWN2"/>
<name>A0A101LWN2_PICGL</name>
<accession>A0A101LWN2</accession>
<dbReference type="EMBL" id="LKAM01000011">
    <property type="protein sequence ID" value="KUM46528.1"/>
    <property type="molecule type" value="Genomic_DNA"/>
</dbReference>
<proteinExistence type="predicted"/>
<reference evidence="1" key="1">
    <citation type="journal article" date="2015" name="Genome Biol. Evol.">
        <title>Organellar Genomes of White Spruce (Picea glauca): Assembly and Annotation.</title>
        <authorList>
            <person name="Jackman S.D."/>
            <person name="Warren R.L."/>
            <person name="Gibb E.A."/>
            <person name="Vandervalk B.P."/>
            <person name="Mohamadi H."/>
            <person name="Chu J."/>
            <person name="Raymond A."/>
            <person name="Pleasance S."/>
            <person name="Coope R."/>
            <person name="Wildung M.R."/>
            <person name="Ritland C.E."/>
            <person name="Bousquet J."/>
            <person name="Jones S.J."/>
            <person name="Bohlmann J."/>
            <person name="Birol I."/>
        </authorList>
    </citation>
    <scope>NUCLEOTIDE SEQUENCE [LARGE SCALE GENOMIC DNA]</scope>
    <source>
        <tissue evidence="1">Flushing bud</tissue>
    </source>
</reference>
<protein>
    <submittedName>
        <fullName evidence="1">Uncharacterized protein</fullName>
    </submittedName>
</protein>
<keyword evidence="1" id="KW-0496">Mitochondrion</keyword>
<evidence type="ECO:0000313" key="1">
    <source>
        <dbReference type="EMBL" id="KUM46528.1"/>
    </source>
</evidence>
<sequence length="80" mass="9274">MTVTTRPRRGYSNTVLIRENVSIILFYIMADIISLQSKHLIHGFFEGYKIVIIILKLQVMTQGFDQNTVKLILKELNFTS</sequence>
<organism evidence="1">
    <name type="scientific">Picea glauca</name>
    <name type="common">White spruce</name>
    <name type="synonym">Pinus glauca</name>
    <dbReference type="NCBI Taxonomy" id="3330"/>
    <lineage>
        <taxon>Eukaryota</taxon>
        <taxon>Viridiplantae</taxon>
        <taxon>Streptophyta</taxon>
        <taxon>Embryophyta</taxon>
        <taxon>Tracheophyta</taxon>
        <taxon>Spermatophyta</taxon>
        <taxon>Pinopsida</taxon>
        <taxon>Pinidae</taxon>
        <taxon>Conifers I</taxon>
        <taxon>Pinales</taxon>
        <taxon>Pinaceae</taxon>
        <taxon>Picea</taxon>
    </lineage>
</organism>